<name>A0ABR1YDN2_9PEZI</name>
<sequence length="1237" mass="134532">MFTEAELLWAAPDAIPEKRSAEDGNSNQSQHSRYPRLSRSVPMIRPDYDVVVVGSGYGGGVAASRMARAGKRVAVLELGKEKWPGEYPSSLADAMPELHVSGNASNRLAQINDTEYGKRTGLYHLVLGQGQNAFVGNGLGGTSLLNANVFLQADSRTLAMSEWPSELRKDGAALAPYYKRAADMLQPSPYPTHYPPLHKLNVLEKQARALGQEQNFYRVPQTTFFHDGLNAAGVEMKASTGSGQDCTGVNDGSKNSVLMNYIPDAWNWGAEIFCECEVRYIRRDEEKGGYVVFFAWHGDDRNKFGGQFYSDLMWVRAKELCFLAAGSLGTTEILLRSKSRGLKMSRMVGQKMSGNGDMLSFGYNTDEEVNGVGQETPSKENPPGPTIAGIIDNRGPETSPNVLDGYCIQEGCIPAALTPVIRAMLQSLPKDETSETSTLHTFRQLLSRTQTIFRGPYSKGSSLNRTQTYLIMSHDSNEAILSLENDKPYLQFLGVGRTQHVKKLNEVLVKATAAIGGTLVKSPFESSREPEAITVHPLGGAIMSKDGTGAGGVTNHLGQVFAGDGSELHDGLVCVDGSIVPVALGVNPFATITALAERSIDILALQRGWAIDQTPNGRLDLFGKPKRSFSLTPEMVNAQSLARLAPKSGGVRFTEILEGHLHIGDNIGDFAVAESVAKGSSSSARLYLSVETHSVENLTQSSNPAPSLTTGTLSCAALSQDPLLVLRGQVQFFSIDRTLSDATNFVYNLTLLSTRGEILYLTGCKKLDSNMSWSISNTWKATTTLYTTLSRDDGSLAGRGVLRISWRNFESELKSFAPTTSEKGLIAGLVPTLGFLGYFARSTANYFLGPFRDLEYARNLSTNGYLPKTPPAETVTLTAKDGVQTTIRVWNPQGEKSAGRKLPLLFFPGAAVTHEIFALPTIEVNTVEYFTSRGYTVYVPNLRFGAVPSSEVGYTAYEARLDVRAAAEFVRSRHDGRKMYVLCHCVGAIATASALLDGTLPASWLQGLTASQVFLAQWVGAVNALAARTSSLTKLYTCLSGNPFYETISPPSSPLLQQFLDQALRFYPVGAPGERCNSAVCHRLSFVFSRLWVHANLTHSTHSQLANFVGGVHMRLLSHLMAGARAAIEAQAAPRNQDPNIVLDGDGGNMVTKEGVERLRGLPIQFVCGGANVVFTPEATSLAYDLVRDRFGPDLYRRRVVPKYGHLDLWMGSKADVDVYPLVEEHVRWCEERGPAS</sequence>
<evidence type="ECO:0000256" key="7">
    <source>
        <dbReference type="ARBA" id="ARBA00023098"/>
    </source>
</evidence>
<keyword evidence="7" id="KW-0443">Lipid metabolism</keyword>
<evidence type="ECO:0000259" key="19">
    <source>
        <dbReference type="Pfam" id="PF05199"/>
    </source>
</evidence>
<accession>A0ABR1YDN2</accession>
<evidence type="ECO:0000313" key="20">
    <source>
        <dbReference type="EMBL" id="KAK8227079.1"/>
    </source>
</evidence>
<evidence type="ECO:0000256" key="16">
    <source>
        <dbReference type="SAM" id="MobiDB-lite"/>
    </source>
</evidence>
<gene>
    <name evidence="20" type="ORF">HDK90DRAFT_47237</name>
</gene>
<evidence type="ECO:0000256" key="6">
    <source>
        <dbReference type="ARBA" id="ARBA00023002"/>
    </source>
</evidence>
<evidence type="ECO:0000256" key="14">
    <source>
        <dbReference type="ARBA" id="ARBA00049744"/>
    </source>
</evidence>
<evidence type="ECO:0000256" key="15">
    <source>
        <dbReference type="ARBA" id="ARBA00049778"/>
    </source>
</evidence>
<evidence type="ECO:0000256" key="10">
    <source>
        <dbReference type="ARBA" id="ARBA00023235"/>
    </source>
</evidence>
<feature type="domain" description="Glucose-methanol-choline oxidoreductase N-terminal" evidence="17">
    <location>
        <begin position="120"/>
        <end position="342"/>
    </location>
</feature>
<comment type="caution">
    <text evidence="20">The sequence shown here is derived from an EMBL/GenBank/DDBJ whole genome shotgun (WGS) entry which is preliminary data.</text>
</comment>
<keyword evidence="4" id="KW-0285">Flavoprotein</keyword>
<evidence type="ECO:0000259" key="17">
    <source>
        <dbReference type="Pfam" id="PF00732"/>
    </source>
</evidence>
<keyword evidence="8" id="KW-1207">Sterol metabolism</keyword>
<protein>
    <recommendedName>
        <fullName evidence="14">Cholesterol oxidase</fullName>
        <ecNumber evidence="13">1.1.3.6</ecNumber>
        <ecNumber evidence="11">5.3.3.1</ecNumber>
    </recommendedName>
    <alternativeName>
        <fullName evidence="15">Cholesterol isomerase</fullName>
    </alternativeName>
</protein>
<comment type="similarity">
    <text evidence="2">Belongs to the GMC oxidoreductase family.</text>
</comment>
<evidence type="ECO:0000256" key="9">
    <source>
        <dbReference type="ARBA" id="ARBA00023221"/>
    </source>
</evidence>
<dbReference type="InterPro" id="IPR000172">
    <property type="entry name" value="GMC_OxRdtase_N"/>
</dbReference>
<dbReference type="Pfam" id="PF00732">
    <property type="entry name" value="GMC_oxred_N"/>
    <property type="match status" value="1"/>
</dbReference>
<evidence type="ECO:0000256" key="3">
    <source>
        <dbReference type="ARBA" id="ARBA00022548"/>
    </source>
</evidence>
<keyword evidence="10" id="KW-0413">Isomerase</keyword>
<dbReference type="InterPro" id="IPR007867">
    <property type="entry name" value="GMC_OxRtase_C"/>
</dbReference>
<feature type="compositionally biased region" description="Polar residues" evidence="16">
    <location>
        <begin position="23"/>
        <end position="32"/>
    </location>
</feature>
<keyword evidence="9" id="KW-0753">Steroid metabolism</keyword>
<reference evidence="20 21" key="1">
    <citation type="submission" date="2024-04" db="EMBL/GenBank/DDBJ databases">
        <title>Phyllosticta paracitricarpa is synonymous to the EU quarantine fungus P. citricarpa based on phylogenomic analyses.</title>
        <authorList>
            <consortium name="Lawrence Berkeley National Laboratory"/>
            <person name="Van Ingen-Buijs V.A."/>
            <person name="Van Westerhoven A.C."/>
            <person name="Haridas S."/>
            <person name="Skiadas P."/>
            <person name="Martin F."/>
            <person name="Groenewald J.Z."/>
            <person name="Crous P.W."/>
            <person name="Seidl M.F."/>
        </authorList>
    </citation>
    <scope>NUCLEOTIDE SEQUENCE [LARGE SCALE GENOMIC DNA]</scope>
    <source>
        <strain evidence="20 21">CBS 123374</strain>
    </source>
</reference>
<evidence type="ECO:0000256" key="11">
    <source>
        <dbReference type="ARBA" id="ARBA00038856"/>
    </source>
</evidence>
<dbReference type="InterPro" id="IPR036188">
    <property type="entry name" value="FAD/NAD-bd_sf"/>
</dbReference>
<evidence type="ECO:0000259" key="18">
    <source>
        <dbReference type="Pfam" id="PF00890"/>
    </source>
</evidence>
<comment type="cofactor">
    <cofactor evidence="1">
        <name>FAD</name>
        <dbReference type="ChEBI" id="CHEBI:57692"/>
    </cofactor>
</comment>
<dbReference type="PANTHER" id="PTHR47470:SF1">
    <property type="entry name" value="FAD-DEPENDENT OXIDOREDUCTASE 2 FAD BINDING DOMAIN-CONTAINING PROTEIN"/>
    <property type="match status" value="1"/>
</dbReference>
<evidence type="ECO:0000256" key="12">
    <source>
        <dbReference type="ARBA" id="ARBA00049645"/>
    </source>
</evidence>
<proteinExistence type="inferred from homology"/>
<keyword evidence="5" id="KW-0274">FAD</keyword>
<dbReference type="Proteomes" id="UP001492380">
    <property type="component" value="Unassembled WGS sequence"/>
</dbReference>
<keyword evidence="3" id="KW-0153">Cholesterol metabolism</keyword>
<evidence type="ECO:0000313" key="21">
    <source>
        <dbReference type="Proteomes" id="UP001492380"/>
    </source>
</evidence>
<dbReference type="Pfam" id="PF00890">
    <property type="entry name" value="FAD_binding_2"/>
    <property type="match status" value="1"/>
</dbReference>
<evidence type="ECO:0000256" key="13">
    <source>
        <dbReference type="ARBA" id="ARBA00049723"/>
    </source>
</evidence>
<dbReference type="InterPro" id="IPR003953">
    <property type="entry name" value="FAD-dep_OxRdtase_2_FAD-bd"/>
</dbReference>
<evidence type="ECO:0000256" key="4">
    <source>
        <dbReference type="ARBA" id="ARBA00022630"/>
    </source>
</evidence>
<evidence type="ECO:0000256" key="5">
    <source>
        <dbReference type="ARBA" id="ARBA00022827"/>
    </source>
</evidence>
<dbReference type="InterPro" id="IPR029058">
    <property type="entry name" value="AB_hydrolase_fold"/>
</dbReference>
<feature type="region of interest" description="Disordered" evidence="16">
    <location>
        <begin position="13"/>
        <end position="38"/>
    </location>
</feature>
<dbReference type="Gene3D" id="3.50.50.60">
    <property type="entry name" value="FAD/NAD(P)-binding domain"/>
    <property type="match status" value="3"/>
</dbReference>
<evidence type="ECO:0000256" key="8">
    <source>
        <dbReference type="ARBA" id="ARBA00023166"/>
    </source>
</evidence>
<dbReference type="EC" id="1.1.3.6" evidence="13"/>
<dbReference type="EC" id="5.3.3.1" evidence="11"/>
<dbReference type="SUPFAM" id="SSF51905">
    <property type="entry name" value="FAD/NAD(P)-binding domain"/>
    <property type="match status" value="1"/>
</dbReference>
<keyword evidence="6" id="KW-0560">Oxidoreductase</keyword>
<dbReference type="SUPFAM" id="SSF53474">
    <property type="entry name" value="alpha/beta-Hydrolases"/>
    <property type="match status" value="1"/>
</dbReference>
<organism evidence="20 21">
    <name type="scientific">Phyllosticta capitalensis</name>
    <dbReference type="NCBI Taxonomy" id="121624"/>
    <lineage>
        <taxon>Eukaryota</taxon>
        <taxon>Fungi</taxon>
        <taxon>Dikarya</taxon>
        <taxon>Ascomycota</taxon>
        <taxon>Pezizomycotina</taxon>
        <taxon>Dothideomycetes</taxon>
        <taxon>Dothideomycetes incertae sedis</taxon>
        <taxon>Botryosphaeriales</taxon>
        <taxon>Phyllostictaceae</taxon>
        <taxon>Phyllosticta</taxon>
    </lineage>
</organism>
<keyword evidence="21" id="KW-1185">Reference proteome</keyword>
<feature type="domain" description="Glucose-methanol-choline oxidoreductase C-terminal" evidence="19">
    <location>
        <begin position="534"/>
        <end position="596"/>
    </location>
</feature>
<comment type="pathway">
    <text evidence="12">Steroid metabolism; cholesterol degradation.</text>
</comment>
<dbReference type="Gene3D" id="3.40.50.1820">
    <property type="entry name" value="alpha/beta hydrolase"/>
    <property type="match status" value="1"/>
</dbReference>
<evidence type="ECO:0000256" key="2">
    <source>
        <dbReference type="ARBA" id="ARBA00010790"/>
    </source>
</evidence>
<dbReference type="Pfam" id="PF05199">
    <property type="entry name" value="GMC_oxred_C"/>
    <property type="match status" value="1"/>
</dbReference>
<dbReference type="EMBL" id="JBBWRZ010000010">
    <property type="protein sequence ID" value="KAK8227079.1"/>
    <property type="molecule type" value="Genomic_DNA"/>
</dbReference>
<dbReference type="PANTHER" id="PTHR47470">
    <property type="entry name" value="CHOLESTEROL OXIDASE"/>
    <property type="match status" value="1"/>
</dbReference>
<dbReference type="InterPro" id="IPR052542">
    <property type="entry name" value="Cholesterol_Oxidase"/>
</dbReference>
<feature type="domain" description="FAD-dependent oxidoreductase 2 FAD-binding" evidence="18">
    <location>
        <begin position="49"/>
        <end position="81"/>
    </location>
</feature>
<evidence type="ECO:0000256" key="1">
    <source>
        <dbReference type="ARBA" id="ARBA00001974"/>
    </source>
</evidence>